<dbReference type="SUPFAM" id="SSF49562">
    <property type="entry name" value="C2 domain (Calcium/lipid-binding domain, CaLB)"/>
    <property type="match status" value="1"/>
</dbReference>
<dbReference type="InterPro" id="IPR056884">
    <property type="entry name" value="NPHP3-like_N"/>
</dbReference>
<dbReference type="InterPro" id="IPR027417">
    <property type="entry name" value="P-loop_NTPase"/>
</dbReference>
<feature type="domain" description="C2" evidence="2">
    <location>
        <begin position="1"/>
        <end position="107"/>
    </location>
</feature>
<dbReference type="InterPro" id="IPR000008">
    <property type="entry name" value="C2_dom"/>
</dbReference>
<accession>A0AAV9ZX05</accession>
<evidence type="ECO:0000313" key="4">
    <source>
        <dbReference type="Proteomes" id="UP001362999"/>
    </source>
</evidence>
<comment type="caution">
    <text evidence="3">The sequence shown here is derived from an EMBL/GenBank/DDBJ whole genome shotgun (WGS) entry which is preliminary data.</text>
</comment>
<keyword evidence="1" id="KW-0677">Repeat</keyword>
<sequence>MSSLKLVGSFHRNKPANLYVKVYYDNHCVLKTQALGRNDNPTWNSSLVFSLPSDMCIGEANASVQELLDQSRSDQSASLDVNGLNGEFKLHVSLKDFTAQEAKMQMAKDKSKLAMSSTIGKTLAPIETIEGVSSTAQFAESFKAVLSALGNIVKVGDELAKVHPYAETAWKLLTSVYKIMENQHKMDDKVIKLIEAMVELYSFATEADLVIQKSKHMEDSIVNIAKKTQDCAELDGVFRTLFAGAGQQFEEMTVELLQLKDTFDRSMLAHTTAMAALQGTRIKIIADITEQLQDSSKHQFIWLSGVAGSGKSTIATSVSQAFRTLRRLGACIRFARNDVQGLAMLIHNIKQAICSVLSRDSQLIGATPERQCQELLLDPLNSVKKHLGDQFIVIIDALDECDKASRGTMINLMNLFIWVVAGLNLIEEAFDPSKRLDELLEIPLREDKLDQLYTLALKSNGKWSDPHFKVSATAILATIALCKLPLTDNDIDAILGFHVVLQQRSCNILELLFNGAQADQQNHYMLLLANFCFSPLLKLMIGPSKLGQQTRH</sequence>
<dbReference type="Pfam" id="PF00168">
    <property type="entry name" value="C2"/>
    <property type="match status" value="1"/>
</dbReference>
<gene>
    <name evidence="3" type="ORF">R3P38DRAFT_2800537</name>
</gene>
<dbReference type="Pfam" id="PF24883">
    <property type="entry name" value="NPHP3_N"/>
    <property type="match status" value="1"/>
</dbReference>
<dbReference type="InterPro" id="IPR035892">
    <property type="entry name" value="C2_domain_sf"/>
</dbReference>
<protein>
    <recommendedName>
        <fullName evidence="2">C2 domain-containing protein</fullName>
    </recommendedName>
</protein>
<organism evidence="3 4">
    <name type="scientific">Favolaschia claudopus</name>
    <dbReference type="NCBI Taxonomy" id="2862362"/>
    <lineage>
        <taxon>Eukaryota</taxon>
        <taxon>Fungi</taxon>
        <taxon>Dikarya</taxon>
        <taxon>Basidiomycota</taxon>
        <taxon>Agaricomycotina</taxon>
        <taxon>Agaricomycetes</taxon>
        <taxon>Agaricomycetidae</taxon>
        <taxon>Agaricales</taxon>
        <taxon>Marasmiineae</taxon>
        <taxon>Mycenaceae</taxon>
        <taxon>Favolaschia</taxon>
    </lineage>
</organism>
<keyword evidence="4" id="KW-1185">Reference proteome</keyword>
<proteinExistence type="predicted"/>
<reference evidence="3 4" key="1">
    <citation type="journal article" date="2024" name="J Genomics">
        <title>Draft genome sequencing and assembly of Favolaschia claudopus CIRM-BRFM 2984 isolated from oak limbs.</title>
        <authorList>
            <person name="Navarro D."/>
            <person name="Drula E."/>
            <person name="Chaduli D."/>
            <person name="Cazenave R."/>
            <person name="Ahrendt S."/>
            <person name="Wang J."/>
            <person name="Lipzen A."/>
            <person name="Daum C."/>
            <person name="Barry K."/>
            <person name="Grigoriev I.V."/>
            <person name="Favel A."/>
            <person name="Rosso M.N."/>
            <person name="Martin F."/>
        </authorList>
    </citation>
    <scope>NUCLEOTIDE SEQUENCE [LARGE SCALE GENOMIC DNA]</scope>
    <source>
        <strain evidence="3 4">CIRM-BRFM 2984</strain>
    </source>
</reference>
<dbReference type="PROSITE" id="PS50004">
    <property type="entry name" value="C2"/>
    <property type="match status" value="1"/>
</dbReference>
<evidence type="ECO:0000256" key="1">
    <source>
        <dbReference type="ARBA" id="ARBA00022737"/>
    </source>
</evidence>
<evidence type="ECO:0000259" key="2">
    <source>
        <dbReference type="PROSITE" id="PS50004"/>
    </source>
</evidence>
<evidence type="ECO:0000313" key="3">
    <source>
        <dbReference type="EMBL" id="KAK6995758.1"/>
    </source>
</evidence>
<dbReference type="EMBL" id="JAWWNJ010000101">
    <property type="protein sequence ID" value="KAK6995758.1"/>
    <property type="molecule type" value="Genomic_DNA"/>
</dbReference>
<dbReference type="AlphaFoldDB" id="A0AAV9ZX05"/>
<dbReference type="SUPFAM" id="SSF52540">
    <property type="entry name" value="P-loop containing nucleoside triphosphate hydrolases"/>
    <property type="match status" value="1"/>
</dbReference>
<dbReference type="Proteomes" id="UP001362999">
    <property type="component" value="Unassembled WGS sequence"/>
</dbReference>
<dbReference type="Gene3D" id="3.40.50.300">
    <property type="entry name" value="P-loop containing nucleotide triphosphate hydrolases"/>
    <property type="match status" value="1"/>
</dbReference>
<name>A0AAV9ZX05_9AGAR</name>